<feature type="compositionally biased region" description="Polar residues" evidence="4">
    <location>
        <begin position="164"/>
        <end position="189"/>
    </location>
</feature>
<keyword evidence="6" id="KW-1185">Reference proteome</keyword>
<dbReference type="AlphaFoldDB" id="W1Q0D9"/>
<feature type="region of interest" description="Disordered" evidence="4">
    <location>
        <begin position="161"/>
        <end position="189"/>
    </location>
</feature>
<evidence type="ECO:0000256" key="3">
    <source>
        <dbReference type="ARBA" id="ARBA00023163"/>
    </source>
</evidence>
<gene>
    <name evidence="5" type="ORF">AMTR_s00021p00163900</name>
</gene>
<feature type="region of interest" description="Disordered" evidence="4">
    <location>
        <begin position="1"/>
        <end position="32"/>
    </location>
</feature>
<dbReference type="HOGENOM" id="CLU_049528_0_0_1"/>
<feature type="compositionally biased region" description="Basic residues" evidence="4">
    <location>
        <begin position="10"/>
        <end position="19"/>
    </location>
</feature>
<name>W1Q0D9_AMBTC</name>
<organism evidence="5 6">
    <name type="scientific">Amborella trichopoda</name>
    <dbReference type="NCBI Taxonomy" id="13333"/>
    <lineage>
        <taxon>Eukaryota</taxon>
        <taxon>Viridiplantae</taxon>
        <taxon>Streptophyta</taxon>
        <taxon>Embryophyta</taxon>
        <taxon>Tracheophyta</taxon>
        <taxon>Spermatophyta</taxon>
        <taxon>Magnoliopsida</taxon>
        <taxon>Amborellales</taxon>
        <taxon>Amborellaceae</taxon>
        <taxon>Amborella</taxon>
    </lineage>
</organism>
<sequence length="387" mass="43512">MMQDENQKSRSNRRTKSREKKIPQRGLGVAQLEKLRMEEMQKQQSRTLSLQKSLPFAPLPIPVTTSSATSLVLNPSNFHHFSPNIRCSESPAMESSCLANVGSQVVMPPPAWPAMPPGSGENSSHRDPEVMKKTDYFPFGSPFTCDSLSQSIIRRNPHSLVAPTPSSSSGVNNLQMEPPSNQSYSSNKPPWTIEEDRIIGIKRPWPLFQENQSLHLPRNKSPNLGIHHEPSKLEENSVFRDHCSSSMHLQSGVTVNWRNSLGSQVDQGSYSTLRPSFEPVADRRRESVDGAFLTLAPSNSSMNPTINPHYTMDFAKYHVNPRSTVDVANHHQYQTQEFIGNIERERKEKGVRFIPFISPGPSKVKPPNSEDRRESNEEPSVDLNLKL</sequence>
<evidence type="ECO:0000256" key="1">
    <source>
        <dbReference type="ARBA" id="ARBA00022491"/>
    </source>
</evidence>
<dbReference type="GO" id="GO:0003700">
    <property type="term" value="F:DNA-binding transcription factor activity"/>
    <property type="evidence" value="ECO:0007669"/>
    <property type="project" value="InterPro"/>
</dbReference>
<evidence type="ECO:0000313" key="5">
    <source>
        <dbReference type="EMBL" id="ERN13979.1"/>
    </source>
</evidence>
<dbReference type="Gramene" id="ERN13979">
    <property type="protein sequence ID" value="ERN13979"/>
    <property type="gene ID" value="AMTR_s00021p00163900"/>
</dbReference>
<protein>
    <submittedName>
        <fullName evidence="5">Uncharacterized protein</fullName>
    </submittedName>
</protein>
<reference evidence="6" key="1">
    <citation type="journal article" date="2013" name="Science">
        <title>The Amborella genome and the evolution of flowering plants.</title>
        <authorList>
            <consortium name="Amborella Genome Project"/>
        </authorList>
    </citation>
    <scope>NUCLEOTIDE SEQUENCE [LARGE SCALE GENOMIC DNA]</scope>
</reference>
<proteinExistence type="predicted"/>
<dbReference type="Proteomes" id="UP000017836">
    <property type="component" value="Unassembled WGS sequence"/>
</dbReference>
<dbReference type="OMA" id="MESSCLA"/>
<dbReference type="EMBL" id="KI392560">
    <property type="protein sequence ID" value="ERN13979.1"/>
    <property type="molecule type" value="Genomic_DNA"/>
</dbReference>
<feature type="region of interest" description="Disordered" evidence="4">
    <location>
        <begin position="355"/>
        <end position="387"/>
    </location>
</feature>
<evidence type="ECO:0000256" key="4">
    <source>
        <dbReference type="SAM" id="MobiDB-lite"/>
    </source>
</evidence>
<evidence type="ECO:0000256" key="2">
    <source>
        <dbReference type="ARBA" id="ARBA00023015"/>
    </source>
</evidence>
<dbReference type="PANTHER" id="PTHR33388:SF2">
    <property type="entry name" value="PROTEIN SPOROCYTELESS"/>
    <property type="match status" value="1"/>
</dbReference>
<keyword evidence="1" id="KW-0678">Repressor</keyword>
<keyword evidence="2" id="KW-0805">Transcription regulation</keyword>
<dbReference type="OrthoDB" id="1926221at2759"/>
<accession>W1Q0D9</accession>
<dbReference type="InterPro" id="IPR040356">
    <property type="entry name" value="SPEAR"/>
</dbReference>
<dbReference type="PANTHER" id="PTHR33388">
    <property type="entry name" value="OS01G0212500 PROTEIN"/>
    <property type="match status" value="1"/>
</dbReference>
<evidence type="ECO:0000313" key="6">
    <source>
        <dbReference type="Proteomes" id="UP000017836"/>
    </source>
</evidence>
<keyword evidence="3" id="KW-0804">Transcription</keyword>